<organism evidence="1 2">
    <name type="scientific">Rhododendron molle</name>
    <name type="common">Chinese azalea</name>
    <name type="synonym">Azalea mollis</name>
    <dbReference type="NCBI Taxonomy" id="49168"/>
    <lineage>
        <taxon>Eukaryota</taxon>
        <taxon>Viridiplantae</taxon>
        <taxon>Streptophyta</taxon>
        <taxon>Embryophyta</taxon>
        <taxon>Tracheophyta</taxon>
        <taxon>Spermatophyta</taxon>
        <taxon>Magnoliopsida</taxon>
        <taxon>eudicotyledons</taxon>
        <taxon>Gunneridae</taxon>
        <taxon>Pentapetalae</taxon>
        <taxon>asterids</taxon>
        <taxon>Ericales</taxon>
        <taxon>Ericaceae</taxon>
        <taxon>Ericoideae</taxon>
        <taxon>Rhodoreae</taxon>
        <taxon>Rhododendron</taxon>
    </lineage>
</organism>
<name>A0ACC0QAK2_RHOML</name>
<evidence type="ECO:0000313" key="1">
    <source>
        <dbReference type="EMBL" id="KAI8574441.1"/>
    </source>
</evidence>
<keyword evidence="2" id="KW-1185">Reference proteome</keyword>
<protein>
    <submittedName>
        <fullName evidence="1">Uncharacterized protein</fullName>
    </submittedName>
</protein>
<comment type="caution">
    <text evidence="1">The sequence shown here is derived from an EMBL/GenBank/DDBJ whole genome shotgun (WGS) entry which is preliminary data.</text>
</comment>
<dbReference type="EMBL" id="CM046388">
    <property type="protein sequence ID" value="KAI8574441.1"/>
    <property type="molecule type" value="Genomic_DNA"/>
</dbReference>
<proteinExistence type="predicted"/>
<gene>
    <name evidence="1" type="ORF">RHMOL_Rhmol01G0354100</name>
</gene>
<evidence type="ECO:0000313" key="2">
    <source>
        <dbReference type="Proteomes" id="UP001062846"/>
    </source>
</evidence>
<accession>A0ACC0QAK2</accession>
<dbReference type="Proteomes" id="UP001062846">
    <property type="component" value="Chromosome 1"/>
</dbReference>
<reference evidence="1" key="1">
    <citation type="submission" date="2022-02" db="EMBL/GenBank/DDBJ databases">
        <title>Plant Genome Project.</title>
        <authorList>
            <person name="Zhang R.-G."/>
        </authorList>
    </citation>
    <scope>NUCLEOTIDE SEQUENCE</scope>
    <source>
        <strain evidence="1">AT1</strain>
    </source>
</reference>
<sequence>MANPPKPWKAEYAKSGRSSCKTCKTPIDKEVLRLGKMVQSTQFDGFMPMWNHADCIRKKANQIKSYDLIPLFWLEDVEGIESLRWEDQQKIRKYVEGGGPQNPPPPVVMESGIEVSQTSRATCRSCNEKIMKGQVRISTKPDGQGARGLAWHHANCFIELSSTTQVEKLSGWESLSASDKEPILTRVNKKQVPSSKRDVTKPELHQEDVSLQQSTSKGGAKRKEAVNSNQKSKIAKSEDGALQREKNANLLGDEHSKASDLESRLEAQSRELWALKDDLKKHVTTVELREMLEDNGQCSAGSELDLRDRCADGMLFGALRLCPLCSGNLSYSGGMYRCHGFLSEWSKCAYSTSEPERVKGKWKIPAETSNQYLCKWFKSQKAKKPSRMLPPPPPSSLMPCGNQAVNGKHQSSTSEKLEDLKVSMVGLPKESMDEWSRKIEGSGGQFHAKIKKDTNCLVVSGVMDDKHAEMKKARRMKLPIVREDYLVDCITRQRKLRFDLYKVEAIGESSSMVTVKVKGRSAVHESSGLQDSGHILEDGKSIYNTTLNMSDLSTGVNSYYILQIIQEDKGSGCYVFRKWGRVGNEKIGGNKLEQMSKPDAIQEFKRLFLEKTGNPWEAWEDKSNFQKRPGKFFPLDIDYGVNKEVSRKKKLNDAGSQLARPLVELMKMLFNVEAYRAAMMEFEINMSEMPLGKLSKSNIQKGFEALTEIQNLVNSNLHDLSHKESLIIDASNRFFTVIPSIHPHVIRDEDDFKSKVKMLEALQDIEIASRLVGFDDDNTDSFDENYKKLHCDIAPLPHDSEDYRLVEKYLQTTHAPTHTDWALELEEVFSLEREGELDKFAPYREKLGNRMLLWHGSRLTNFVGILSQGLRIAPPEAPATGYMFGKGLYFADLVSKSAQYCYTDRKDPVGLMVLSEVALGEVYELTNAKYMDKPPRGKHSTKGLGKKVPQQSDYVKWRDGVVVPCGKPVESYSKASTLMYNEYIVYDTAQLHCCDYCGKHHIRSPLVTKASKGEDAIFVEGEVPLQELCFNALLVSIASCMYATWVDVFVSLQTKQFLEEAAIFLVLNYYESKERTRGIEENSAKQQAAAVPRPSLYSLSLTLSLSVFSQSSLFGEMAAGTGSPCGACKFLRRKCAADCVFAPYFCSETGPARFAAIHKVFGASNVSKMLLHVPVAERCEAVVTIAYEAQARVRDPVYGCVAHIFALQQQVACLQAQLIQVKAQMAHNLIDTSNAQNPWPGNMVGVLPIPTYPNYMTSISPQSSLVSIDRSNDIDGMRMQELQSCRDDLSSYQPCNKKTRPSQTELGELQELALRMMRS</sequence>